<evidence type="ECO:0000313" key="2">
    <source>
        <dbReference type="Proteomes" id="UP000680638"/>
    </source>
</evidence>
<gene>
    <name evidence="1" type="ORF">J21TS3_18530</name>
</gene>
<protein>
    <recommendedName>
        <fullName evidence="3">Thioredoxin domain-containing protein</fullName>
    </recommendedName>
</protein>
<evidence type="ECO:0000313" key="1">
    <source>
        <dbReference type="EMBL" id="GIO67032.1"/>
    </source>
</evidence>
<accession>A0ABQ4LUS8</accession>
<reference evidence="1 2" key="1">
    <citation type="submission" date="2021-03" db="EMBL/GenBank/DDBJ databases">
        <title>Antimicrobial resistance genes in bacteria isolated from Japanese honey, and their potential for conferring macrolide and lincosamide resistance in the American foulbrood pathogen Paenibacillus larvae.</title>
        <authorList>
            <person name="Okamoto M."/>
            <person name="Kumagai M."/>
            <person name="Kanamori H."/>
            <person name="Takamatsu D."/>
        </authorList>
    </citation>
    <scope>NUCLEOTIDE SEQUENCE [LARGE SCALE GENOMIC DNA]</scope>
    <source>
        <strain evidence="1 2">J21TS3</strain>
    </source>
</reference>
<keyword evidence="2" id="KW-1185">Reference proteome</keyword>
<evidence type="ECO:0008006" key="3">
    <source>
        <dbReference type="Google" id="ProtNLM"/>
    </source>
</evidence>
<dbReference type="EMBL" id="BORW01000007">
    <property type="protein sequence ID" value="GIO67032.1"/>
    <property type="molecule type" value="Genomic_DNA"/>
</dbReference>
<sequence>MQEQEYMKFLKKRTMAPIPIGENMPTPFAFDRAGHEAAIDFGPTGTVIFFMSKTCEKCDFSLLSQYSETFRFKTYLFVDADDDFASEIERMYPGFEVFKSDLTVLFKEIRVEAVPLVYAVNKVGQIVGGGLFNTYESLTRKISPLIEVFGSGSMLNENIS</sequence>
<comment type="caution">
    <text evidence="1">The sequence shown here is derived from an EMBL/GenBank/DDBJ whole genome shotgun (WGS) entry which is preliminary data.</text>
</comment>
<dbReference type="Proteomes" id="UP000680638">
    <property type="component" value="Unassembled WGS sequence"/>
</dbReference>
<proteinExistence type="predicted"/>
<dbReference type="RefSeq" id="WP_212949128.1">
    <property type="nucleotide sequence ID" value="NZ_BORW01000007.1"/>
</dbReference>
<name>A0ABQ4LUS8_9BACL</name>
<organism evidence="1 2">
    <name type="scientific">Paenibacillus cookii</name>
    <dbReference type="NCBI Taxonomy" id="157839"/>
    <lineage>
        <taxon>Bacteria</taxon>
        <taxon>Bacillati</taxon>
        <taxon>Bacillota</taxon>
        <taxon>Bacilli</taxon>
        <taxon>Bacillales</taxon>
        <taxon>Paenibacillaceae</taxon>
        <taxon>Paenibacillus</taxon>
    </lineage>
</organism>